<dbReference type="PANTHER" id="PTHR30616">
    <property type="entry name" value="UNCHARACTERIZED PROTEIN YFIH"/>
    <property type="match status" value="1"/>
</dbReference>
<dbReference type="GO" id="GO:0016787">
    <property type="term" value="F:hydrolase activity"/>
    <property type="evidence" value="ECO:0007669"/>
    <property type="project" value="UniProtKB-KW"/>
</dbReference>
<dbReference type="InterPro" id="IPR011324">
    <property type="entry name" value="Cytotoxic_necrot_fac-like_cat"/>
</dbReference>
<dbReference type="Pfam" id="PF02578">
    <property type="entry name" value="Cu-oxidase_4"/>
    <property type="match status" value="1"/>
</dbReference>
<evidence type="ECO:0000256" key="10">
    <source>
        <dbReference type="RuleBase" id="RU361274"/>
    </source>
</evidence>
<dbReference type="NCBIfam" id="TIGR00726">
    <property type="entry name" value="peptidoglycan editing factor PgeF"/>
    <property type="match status" value="1"/>
</dbReference>
<evidence type="ECO:0000256" key="7">
    <source>
        <dbReference type="ARBA" id="ARBA00047989"/>
    </source>
</evidence>
<name>A0A0W0XTT8_9GAMM</name>
<comment type="catalytic activity">
    <reaction evidence="7">
        <text>adenosine + H2O + H(+) = inosine + NH4(+)</text>
        <dbReference type="Rhea" id="RHEA:24408"/>
        <dbReference type="ChEBI" id="CHEBI:15377"/>
        <dbReference type="ChEBI" id="CHEBI:15378"/>
        <dbReference type="ChEBI" id="CHEBI:16335"/>
        <dbReference type="ChEBI" id="CHEBI:17596"/>
        <dbReference type="ChEBI" id="CHEBI:28938"/>
        <dbReference type="EC" id="3.5.4.4"/>
    </reaction>
    <physiologicalReaction direction="left-to-right" evidence="7">
        <dbReference type="Rhea" id="RHEA:24409"/>
    </physiologicalReaction>
</comment>
<dbReference type="GO" id="GO:0017061">
    <property type="term" value="F:S-methyl-5-thioadenosine phosphorylase activity"/>
    <property type="evidence" value="ECO:0007669"/>
    <property type="project" value="UniProtKB-EC"/>
</dbReference>
<accession>A0A0W0XTT8</accession>
<keyword evidence="6" id="KW-0862">Zinc</keyword>
<evidence type="ECO:0000256" key="4">
    <source>
        <dbReference type="ARBA" id="ARBA00022723"/>
    </source>
</evidence>
<evidence type="ECO:0000256" key="5">
    <source>
        <dbReference type="ARBA" id="ARBA00022801"/>
    </source>
</evidence>
<evidence type="ECO:0000256" key="8">
    <source>
        <dbReference type="ARBA" id="ARBA00048968"/>
    </source>
</evidence>
<evidence type="ECO:0000256" key="1">
    <source>
        <dbReference type="ARBA" id="ARBA00000553"/>
    </source>
</evidence>
<dbReference type="Proteomes" id="UP000054618">
    <property type="component" value="Unassembled WGS sequence"/>
</dbReference>
<proteinExistence type="inferred from homology"/>
<evidence type="ECO:0000256" key="2">
    <source>
        <dbReference type="ARBA" id="ARBA00007353"/>
    </source>
</evidence>
<dbReference type="InterPro" id="IPR038371">
    <property type="entry name" value="Cu_polyphenol_OxRdtase_sf"/>
</dbReference>
<keyword evidence="5" id="KW-0378">Hydrolase</keyword>
<dbReference type="GO" id="GO:0005507">
    <property type="term" value="F:copper ion binding"/>
    <property type="evidence" value="ECO:0007669"/>
    <property type="project" value="TreeGrafter"/>
</dbReference>
<dbReference type="InterPro" id="IPR003730">
    <property type="entry name" value="Cu_polyphenol_OxRdtase"/>
</dbReference>
<dbReference type="RefSeq" id="WP_058508140.1">
    <property type="nucleotide sequence ID" value="NZ_CAAAIK010000010.1"/>
</dbReference>
<organism evidence="11 12">
    <name type="scientific">Legionella quinlivanii</name>
    <dbReference type="NCBI Taxonomy" id="45073"/>
    <lineage>
        <taxon>Bacteria</taxon>
        <taxon>Pseudomonadati</taxon>
        <taxon>Pseudomonadota</taxon>
        <taxon>Gammaproteobacteria</taxon>
        <taxon>Legionellales</taxon>
        <taxon>Legionellaceae</taxon>
        <taxon>Legionella</taxon>
    </lineage>
</organism>
<dbReference type="AlphaFoldDB" id="A0A0W0XTT8"/>
<dbReference type="Gene3D" id="3.60.140.10">
    <property type="entry name" value="CNF1/YfiH-like putative cysteine hydrolases"/>
    <property type="match status" value="1"/>
</dbReference>
<evidence type="ECO:0000256" key="3">
    <source>
        <dbReference type="ARBA" id="ARBA00022679"/>
    </source>
</evidence>
<keyword evidence="3" id="KW-0808">Transferase</keyword>
<dbReference type="OrthoDB" id="4279at2"/>
<comment type="similarity">
    <text evidence="2 10">Belongs to the purine nucleoside phosphorylase YfiH/LACC1 family.</text>
</comment>
<dbReference type="PANTHER" id="PTHR30616:SF2">
    <property type="entry name" value="PURINE NUCLEOSIDE PHOSPHORYLASE LACC1"/>
    <property type="match status" value="1"/>
</dbReference>
<evidence type="ECO:0000313" key="11">
    <source>
        <dbReference type="EMBL" id="KTD48231.1"/>
    </source>
</evidence>
<comment type="catalytic activity">
    <reaction evidence="1">
        <text>inosine + phosphate = alpha-D-ribose 1-phosphate + hypoxanthine</text>
        <dbReference type="Rhea" id="RHEA:27646"/>
        <dbReference type="ChEBI" id="CHEBI:17368"/>
        <dbReference type="ChEBI" id="CHEBI:17596"/>
        <dbReference type="ChEBI" id="CHEBI:43474"/>
        <dbReference type="ChEBI" id="CHEBI:57720"/>
        <dbReference type="EC" id="2.4.2.1"/>
    </reaction>
    <physiologicalReaction direction="left-to-right" evidence="1">
        <dbReference type="Rhea" id="RHEA:27647"/>
    </physiologicalReaction>
</comment>
<keyword evidence="12" id="KW-1185">Reference proteome</keyword>
<keyword evidence="4" id="KW-0479">Metal-binding</keyword>
<dbReference type="PATRIC" id="fig|45073.5.peg.2152"/>
<comment type="catalytic activity">
    <reaction evidence="9">
        <text>S-methyl-5'-thioadenosine + phosphate = 5-(methylsulfanyl)-alpha-D-ribose 1-phosphate + adenine</text>
        <dbReference type="Rhea" id="RHEA:11852"/>
        <dbReference type="ChEBI" id="CHEBI:16708"/>
        <dbReference type="ChEBI" id="CHEBI:17509"/>
        <dbReference type="ChEBI" id="CHEBI:43474"/>
        <dbReference type="ChEBI" id="CHEBI:58533"/>
        <dbReference type="EC" id="2.4.2.28"/>
    </reaction>
    <physiologicalReaction direction="left-to-right" evidence="9">
        <dbReference type="Rhea" id="RHEA:11853"/>
    </physiologicalReaction>
</comment>
<gene>
    <name evidence="11" type="primary">yfiH</name>
    <name evidence="11" type="ORF">Lqui_2042</name>
</gene>
<comment type="catalytic activity">
    <reaction evidence="8">
        <text>adenosine + phosphate = alpha-D-ribose 1-phosphate + adenine</text>
        <dbReference type="Rhea" id="RHEA:27642"/>
        <dbReference type="ChEBI" id="CHEBI:16335"/>
        <dbReference type="ChEBI" id="CHEBI:16708"/>
        <dbReference type="ChEBI" id="CHEBI:43474"/>
        <dbReference type="ChEBI" id="CHEBI:57720"/>
        <dbReference type="EC" id="2.4.2.1"/>
    </reaction>
    <physiologicalReaction direction="left-to-right" evidence="8">
        <dbReference type="Rhea" id="RHEA:27643"/>
    </physiologicalReaction>
</comment>
<reference evidence="11 12" key="1">
    <citation type="submission" date="2015-11" db="EMBL/GenBank/DDBJ databases">
        <title>Genomic analysis of 38 Legionella species identifies large and diverse effector repertoires.</title>
        <authorList>
            <person name="Burstein D."/>
            <person name="Amaro F."/>
            <person name="Zusman T."/>
            <person name="Lifshitz Z."/>
            <person name="Cohen O."/>
            <person name="Gilbert J.A."/>
            <person name="Pupko T."/>
            <person name="Shuman H.A."/>
            <person name="Segal G."/>
        </authorList>
    </citation>
    <scope>NUCLEOTIDE SEQUENCE [LARGE SCALE GENOMIC DNA]</scope>
    <source>
        <strain evidence="11 12">CDC#1442-AUS-E</strain>
    </source>
</reference>
<dbReference type="EMBL" id="LNYS01000012">
    <property type="protein sequence ID" value="KTD48231.1"/>
    <property type="molecule type" value="Genomic_DNA"/>
</dbReference>
<protein>
    <recommendedName>
        <fullName evidence="10">Purine nucleoside phosphorylase</fullName>
    </recommendedName>
</protein>
<dbReference type="STRING" id="45073.Lqui_2042"/>
<dbReference type="SUPFAM" id="SSF64438">
    <property type="entry name" value="CNF1/YfiH-like putative cysteine hydrolases"/>
    <property type="match status" value="1"/>
</dbReference>
<comment type="caution">
    <text evidence="11">The sequence shown here is derived from an EMBL/GenBank/DDBJ whole genome shotgun (WGS) entry which is preliminary data.</text>
</comment>
<evidence type="ECO:0000256" key="9">
    <source>
        <dbReference type="ARBA" id="ARBA00049893"/>
    </source>
</evidence>
<evidence type="ECO:0000256" key="6">
    <source>
        <dbReference type="ARBA" id="ARBA00022833"/>
    </source>
</evidence>
<sequence length="240" mass="26934">MTYLQANWNAAANVRAVTTTRLQGFSQHPFDKNNLGQHVGDNPEHVQANRAFLMDSLKLPAEPEWLEQTHSTDCVIVEQDNNRQADSAITRSNQRVLAIMTADCLPIILSNTQGNEVAAIHAGWRGLANGIIENTLAKMTSKPQDLIAWVGPAICQSCYQTGPEVYDSFLTQYPFVHDCFLADDSRWRADLSAIAEKILTHHHVAQIAQSNVCTFEQKNEFYSYRRAAQTGRMATLVWFI</sequence>
<evidence type="ECO:0000313" key="12">
    <source>
        <dbReference type="Proteomes" id="UP000054618"/>
    </source>
</evidence>
<dbReference type="CDD" id="cd16833">
    <property type="entry name" value="YfiH"/>
    <property type="match status" value="1"/>
</dbReference>